<organism evidence="2 3">
    <name type="scientific">Glacieibacterium frigidum</name>
    <dbReference type="NCBI Taxonomy" id="2593303"/>
    <lineage>
        <taxon>Bacteria</taxon>
        <taxon>Pseudomonadati</taxon>
        <taxon>Pseudomonadota</taxon>
        <taxon>Alphaproteobacteria</taxon>
        <taxon>Sphingomonadales</taxon>
        <taxon>Sphingosinicellaceae</taxon>
        <taxon>Glacieibacterium</taxon>
    </lineage>
</organism>
<comment type="caution">
    <text evidence="2">The sequence shown here is derived from an EMBL/GenBank/DDBJ whole genome shotgun (WGS) entry which is preliminary data.</text>
</comment>
<dbReference type="AlphaFoldDB" id="A0A552U7P6"/>
<feature type="chain" id="PRO_5021820822" evidence="1">
    <location>
        <begin position="22"/>
        <end position="163"/>
    </location>
</feature>
<dbReference type="OrthoDB" id="6116092at2"/>
<feature type="signal peptide" evidence="1">
    <location>
        <begin position="1"/>
        <end position="21"/>
    </location>
</feature>
<evidence type="ECO:0000313" key="2">
    <source>
        <dbReference type="EMBL" id="TRW14242.1"/>
    </source>
</evidence>
<gene>
    <name evidence="2" type="ORF">FMM06_11020</name>
</gene>
<evidence type="ECO:0000256" key="1">
    <source>
        <dbReference type="SAM" id="SignalP"/>
    </source>
</evidence>
<keyword evidence="1" id="KW-0732">Signal</keyword>
<dbReference type="RefSeq" id="WP_144237447.1">
    <property type="nucleotide sequence ID" value="NZ_VJWA01000002.1"/>
</dbReference>
<dbReference type="Proteomes" id="UP000317894">
    <property type="component" value="Unassembled WGS sequence"/>
</dbReference>
<evidence type="ECO:0000313" key="3">
    <source>
        <dbReference type="Proteomes" id="UP000317894"/>
    </source>
</evidence>
<sequence>MMQFQRALLLLAAVAASPAAALDIALPQVKGFQIGHQQRSGRAVLVELVPVGQTVQKFDKMITLMTTPGAGTMPSANFVALFAKRYVATCPGSIATPVPMGKAAGGIRIDCSRHPKTGKAETVFARALPVGPDMALVQYMTAYMTMPAEAQFARNYLGSVALR</sequence>
<proteinExistence type="predicted"/>
<name>A0A552U7P6_9SPHN</name>
<protein>
    <submittedName>
        <fullName evidence="2">Uncharacterized protein</fullName>
    </submittedName>
</protein>
<dbReference type="EMBL" id="VJWA01000002">
    <property type="protein sequence ID" value="TRW14242.1"/>
    <property type="molecule type" value="Genomic_DNA"/>
</dbReference>
<keyword evidence="3" id="KW-1185">Reference proteome</keyword>
<accession>A0A552U7P6</accession>
<reference evidence="2 3" key="1">
    <citation type="submission" date="2019-07" db="EMBL/GenBank/DDBJ databases">
        <title>Novel species isolated from glacier.</title>
        <authorList>
            <person name="Liu Q."/>
            <person name="Xin Y.-H."/>
        </authorList>
    </citation>
    <scope>NUCLEOTIDE SEQUENCE [LARGE SCALE GENOMIC DNA]</scope>
    <source>
        <strain evidence="2 3">LB1R16</strain>
    </source>
</reference>